<name>A0A9X1V6F4_9BACL</name>
<dbReference type="Gene3D" id="3.30.70.100">
    <property type="match status" value="1"/>
</dbReference>
<gene>
    <name evidence="3" type="ORF">MM817_00766</name>
</gene>
<dbReference type="Proteomes" id="UP001139263">
    <property type="component" value="Unassembled WGS sequence"/>
</dbReference>
<evidence type="ECO:0000259" key="2">
    <source>
        <dbReference type="PROSITE" id="PS51502"/>
    </source>
</evidence>
<keyword evidence="4" id="KW-1185">Reference proteome</keyword>
<dbReference type="Pfam" id="PF07876">
    <property type="entry name" value="Dabb"/>
    <property type="match status" value="1"/>
</dbReference>
<feature type="domain" description="Stress-response A/B barrel" evidence="2">
    <location>
        <begin position="2"/>
        <end position="94"/>
    </location>
</feature>
<evidence type="ECO:0000313" key="3">
    <source>
        <dbReference type="EMBL" id="MCI0182506.1"/>
    </source>
</evidence>
<evidence type="ECO:0000313" key="4">
    <source>
        <dbReference type="Proteomes" id="UP001139263"/>
    </source>
</evidence>
<proteinExistence type="predicted"/>
<comment type="caution">
    <text evidence="3">The sequence shown here is derived from an EMBL/GenBank/DDBJ whole genome shotgun (WGS) entry which is preliminary data.</text>
</comment>
<comment type="subunit">
    <text evidence="1">Homodimer.</text>
</comment>
<dbReference type="InterPro" id="IPR044662">
    <property type="entry name" value="HS1/DABB1-like"/>
</dbReference>
<protein>
    <recommendedName>
        <fullName evidence="2">Stress-response A/B barrel domain-containing protein</fullName>
    </recommendedName>
</protein>
<dbReference type="InterPro" id="IPR013097">
    <property type="entry name" value="Dabb"/>
</dbReference>
<evidence type="ECO:0000256" key="1">
    <source>
        <dbReference type="ARBA" id="ARBA00011738"/>
    </source>
</evidence>
<dbReference type="PANTHER" id="PTHR33178:SF10">
    <property type="entry name" value="STRESS-RESPONSE A_B BARREL DOMAIN-CONTAINING PROTEIN"/>
    <property type="match status" value="1"/>
</dbReference>
<dbReference type="PANTHER" id="PTHR33178">
    <property type="match status" value="1"/>
</dbReference>
<dbReference type="PROSITE" id="PS51502">
    <property type="entry name" value="S_R_A_B_BARREL"/>
    <property type="match status" value="1"/>
</dbReference>
<dbReference type="InterPro" id="IPR011008">
    <property type="entry name" value="Dimeric_a/b-barrel"/>
</dbReference>
<sequence>MIEHIIIFKWKSNIPDEEKQDILTSLLSLKNTIEGILELRVGHNFSTRSKGYDGGLVVTFADQKSLDDYGPHPLHQEVAKRLNAAIDDLLALDFKPIVD</sequence>
<organism evidence="3 4">
    <name type="scientific">Sulfoacidibacillus ferrooxidans</name>
    <dbReference type="NCBI Taxonomy" id="2005001"/>
    <lineage>
        <taxon>Bacteria</taxon>
        <taxon>Bacillati</taxon>
        <taxon>Bacillota</taxon>
        <taxon>Bacilli</taxon>
        <taxon>Bacillales</taxon>
        <taxon>Alicyclobacillaceae</taxon>
        <taxon>Sulfoacidibacillus</taxon>
    </lineage>
</organism>
<dbReference type="SMART" id="SM00886">
    <property type="entry name" value="Dabb"/>
    <property type="match status" value="1"/>
</dbReference>
<dbReference type="EMBL" id="JALBUF010000001">
    <property type="protein sequence ID" value="MCI0182506.1"/>
    <property type="molecule type" value="Genomic_DNA"/>
</dbReference>
<accession>A0A9X1V6F4</accession>
<dbReference type="AlphaFoldDB" id="A0A9X1V6F4"/>
<dbReference type="RefSeq" id="WP_241712094.1">
    <property type="nucleotide sequence ID" value="NZ_JALBUF010000001.1"/>
</dbReference>
<dbReference type="SUPFAM" id="SSF54909">
    <property type="entry name" value="Dimeric alpha+beta barrel"/>
    <property type="match status" value="1"/>
</dbReference>
<reference evidence="3" key="1">
    <citation type="submission" date="2022-03" db="EMBL/GenBank/DDBJ databases">
        <title>Draft Genome Sequence of Firmicute Strain S0AB, a Heterotrophic Iron/Sulfur-Oxidizing Extreme Acidophile.</title>
        <authorList>
            <person name="Vergara E."/>
            <person name="Pakostova E."/>
            <person name="Johnson D.B."/>
            <person name="Holmes D.S."/>
        </authorList>
    </citation>
    <scope>NUCLEOTIDE SEQUENCE</scope>
    <source>
        <strain evidence="3">S0AB</strain>
    </source>
</reference>